<dbReference type="eggNOG" id="ENOG5031T9Y">
    <property type="taxonomic scope" value="Bacteria"/>
</dbReference>
<evidence type="ECO:0000313" key="1">
    <source>
        <dbReference type="EMBL" id="KTD56023.1"/>
    </source>
</evidence>
<dbReference type="AlphaFoldDB" id="A0A0W0YGR5"/>
<gene>
    <name evidence="1" type="ORF">Lsai_2153</name>
</gene>
<evidence type="ECO:0000313" key="2">
    <source>
        <dbReference type="Proteomes" id="UP000054621"/>
    </source>
</evidence>
<protein>
    <submittedName>
        <fullName evidence="1">Uncharacterized protein</fullName>
    </submittedName>
</protein>
<dbReference type="RefSeq" id="WP_232002489.1">
    <property type="nucleotide sequence ID" value="NZ_CAAAJE010000024.1"/>
</dbReference>
<accession>A0A0W0YGR5</accession>
<dbReference type="Proteomes" id="UP000054621">
    <property type="component" value="Unassembled WGS sequence"/>
</dbReference>
<dbReference type="EMBL" id="LNYV01000034">
    <property type="protein sequence ID" value="KTD56023.1"/>
    <property type="molecule type" value="Genomic_DNA"/>
</dbReference>
<comment type="caution">
    <text evidence="1">The sequence shown here is derived from an EMBL/GenBank/DDBJ whole genome shotgun (WGS) entry which is preliminary data.</text>
</comment>
<sequence length="382" mass="44066">MQEDILTNLEIKNTLEACNIELEKFVLNLLNSKHHKFSKKSYPHIFDVYEKHQGLCDIVCNYFTIMDVGSIKDMDLLVDNFKNSNSDEFDYSKMENLSKTHILSLVTFVEVLKFIFLNIVPYNIFKKSEEKNLRTEENGINRELFKEKMDSLENGAYIKFVAYETNWALPLTGHSMLINKIEADKYLFFNPDAHYPECKFLNGTQLCEKVDDIAKVFERVTFIDNMKFIQRVEDTLFAAPAKKKSESCDLTSPPRVPIFDKGLLTNKLNCLSPGTMIQFDDFETKNGLKLPGHALLIHKLRHNDFVFYNTEAQPECIFCTSEQLIEEIDKLAFSHGNVLINCEKLIQKIDDVFIDKAKNLKLELQGTILHALSEESLSPTSL</sequence>
<reference evidence="1 2" key="1">
    <citation type="submission" date="2015-11" db="EMBL/GenBank/DDBJ databases">
        <title>Genomic analysis of 38 Legionella species identifies large and diverse effector repertoires.</title>
        <authorList>
            <person name="Burstein D."/>
            <person name="Amaro F."/>
            <person name="Zusman T."/>
            <person name="Lifshitz Z."/>
            <person name="Cohen O."/>
            <person name="Gilbert J.A."/>
            <person name="Pupko T."/>
            <person name="Shuman H.A."/>
            <person name="Segal G."/>
        </authorList>
    </citation>
    <scope>NUCLEOTIDE SEQUENCE [LARGE SCALE GENOMIC DNA]</scope>
    <source>
        <strain evidence="1 2">Mt.St.Helens-4</strain>
    </source>
</reference>
<dbReference type="PATRIC" id="fig|28087.4.peg.2322"/>
<name>A0A0W0YGR5_9GAMM</name>
<proteinExistence type="predicted"/>
<organism evidence="1 2">
    <name type="scientific">Legionella sainthelensi</name>
    <dbReference type="NCBI Taxonomy" id="28087"/>
    <lineage>
        <taxon>Bacteria</taxon>
        <taxon>Pseudomonadati</taxon>
        <taxon>Pseudomonadota</taxon>
        <taxon>Gammaproteobacteria</taxon>
        <taxon>Legionellales</taxon>
        <taxon>Legionellaceae</taxon>
        <taxon>Legionella</taxon>
    </lineage>
</organism>